<evidence type="ECO:0000313" key="15">
    <source>
        <dbReference type="EMBL" id="SET10826.1"/>
    </source>
</evidence>
<keyword evidence="3 10" id="KW-0813">Transport</keyword>
<evidence type="ECO:0000256" key="3">
    <source>
        <dbReference type="ARBA" id="ARBA00022448"/>
    </source>
</evidence>
<evidence type="ECO:0000259" key="13">
    <source>
        <dbReference type="Pfam" id="PF03958"/>
    </source>
</evidence>
<feature type="compositionally biased region" description="Acidic residues" evidence="11">
    <location>
        <begin position="675"/>
        <end position="686"/>
    </location>
</feature>
<evidence type="ECO:0000259" key="14">
    <source>
        <dbReference type="Pfam" id="PF21305"/>
    </source>
</evidence>
<feature type="domain" description="NolW-like" evidence="13">
    <location>
        <begin position="293"/>
        <end position="375"/>
    </location>
</feature>
<dbReference type="InterPro" id="IPR049371">
    <property type="entry name" value="GspD-like_N0"/>
</dbReference>
<evidence type="ECO:0000256" key="1">
    <source>
        <dbReference type="ARBA" id="ARBA00004442"/>
    </source>
</evidence>
<dbReference type="Pfam" id="PF03958">
    <property type="entry name" value="Secretin_N"/>
    <property type="match status" value="3"/>
</dbReference>
<dbReference type="InterPro" id="IPR005644">
    <property type="entry name" value="NolW-like"/>
</dbReference>
<evidence type="ECO:0000256" key="7">
    <source>
        <dbReference type="ARBA" id="ARBA00022927"/>
    </source>
</evidence>
<evidence type="ECO:0000256" key="6">
    <source>
        <dbReference type="ARBA" id="ARBA00022729"/>
    </source>
</evidence>
<accession>A0A1I0BWS4</accession>
<evidence type="ECO:0000256" key="4">
    <source>
        <dbReference type="ARBA" id="ARBA00022452"/>
    </source>
</evidence>
<dbReference type="EMBL" id="FOHZ01000004">
    <property type="protein sequence ID" value="SET10826.1"/>
    <property type="molecule type" value="Genomic_DNA"/>
</dbReference>
<comment type="subcellular location">
    <subcellularLocation>
        <location evidence="1 10">Cell outer membrane</location>
    </subcellularLocation>
</comment>
<keyword evidence="8" id="KW-0472">Membrane</keyword>
<evidence type="ECO:0000256" key="9">
    <source>
        <dbReference type="ARBA" id="ARBA00023237"/>
    </source>
</evidence>
<keyword evidence="9" id="KW-0998">Cell outer membrane</keyword>
<feature type="domain" description="NolW-like" evidence="13">
    <location>
        <begin position="152"/>
        <end position="211"/>
    </location>
</feature>
<keyword evidence="5" id="KW-0812">Transmembrane</keyword>
<comment type="similarity">
    <text evidence="2">Belongs to the bacterial secretin family. GSP D subfamily.</text>
</comment>
<dbReference type="InterPro" id="IPR004845">
    <property type="entry name" value="T2SS_GspD_CS"/>
</dbReference>
<reference evidence="16" key="1">
    <citation type="submission" date="2016-10" db="EMBL/GenBank/DDBJ databases">
        <authorList>
            <person name="Varghese N."/>
            <person name="Submissions S."/>
        </authorList>
    </citation>
    <scope>NUCLEOTIDE SEQUENCE [LARGE SCALE GENOMIC DNA]</scope>
    <source>
        <strain evidence="16">CGMCC 1.6489</strain>
    </source>
</reference>
<evidence type="ECO:0000256" key="8">
    <source>
        <dbReference type="ARBA" id="ARBA00023136"/>
    </source>
</evidence>
<organism evidence="15 16">
    <name type="scientific">Marinobacter segnicrescens</name>
    <dbReference type="NCBI Taxonomy" id="430453"/>
    <lineage>
        <taxon>Bacteria</taxon>
        <taxon>Pseudomonadati</taxon>
        <taxon>Pseudomonadota</taxon>
        <taxon>Gammaproteobacteria</taxon>
        <taxon>Pseudomonadales</taxon>
        <taxon>Marinobacteraceae</taxon>
        <taxon>Marinobacter</taxon>
    </lineage>
</organism>
<dbReference type="PANTHER" id="PTHR30332:SF24">
    <property type="entry name" value="SECRETIN GSPD-RELATED"/>
    <property type="match status" value="1"/>
</dbReference>
<dbReference type="InterPro" id="IPR050810">
    <property type="entry name" value="Bact_Secretion_Sys_Channel"/>
</dbReference>
<name>A0A1I0BWS4_9GAMM</name>
<feature type="domain" description="GspD-like N0" evidence="14">
    <location>
        <begin position="57"/>
        <end position="126"/>
    </location>
</feature>
<dbReference type="PRINTS" id="PR00811">
    <property type="entry name" value="BCTERIALGSPD"/>
</dbReference>
<feature type="domain" description="NolW-like" evidence="13">
    <location>
        <begin position="215"/>
        <end position="288"/>
    </location>
</feature>
<dbReference type="Pfam" id="PF21305">
    <property type="entry name" value="type_II_gspD_N0"/>
    <property type="match status" value="1"/>
</dbReference>
<dbReference type="NCBIfam" id="TIGR02517">
    <property type="entry name" value="type_II_gspD"/>
    <property type="match status" value="1"/>
</dbReference>
<dbReference type="InterPro" id="IPR004846">
    <property type="entry name" value="T2SS/T3SS_dom"/>
</dbReference>
<keyword evidence="6" id="KW-0732">Signal</keyword>
<dbReference type="InterPro" id="IPR013356">
    <property type="entry name" value="T2SS_GspD"/>
</dbReference>
<dbReference type="GO" id="GO:0015628">
    <property type="term" value="P:protein secretion by the type II secretion system"/>
    <property type="evidence" value="ECO:0007669"/>
    <property type="project" value="InterPro"/>
</dbReference>
<dbReference type="Gene3D" id="3.30.1370.120">
    <property type="match status" value="3"/>
</dbReference>
<proteinExistence type="inferred from homology"/>
<evidence type="ECO:0000256" key="10">
    <source>
        <dbReference type="RuleBase" id="RU004004"/>
    </source>
</evidence>
<keyword evidence="4" id="KW-1134">Transmembrane beta strand</keyword>
<dbReference type="InterPro" id="IPR001775">
    <property type="entry name" value="GspD/PilQ"/>
</dbReference>
<dbReference type="Proteomes" id="UP000198762">
    <property type="component" value="Unassembled WGS sequence"/>
</dbReference>
<evidence type="ECO:0000313" key="16">
    <source>
        <dbReference type="Proteomes" id="UP000198762"/>
    </source>
</evidence>
<dbReference type="STRING" id="430453.SAMN04487962_104183"/>
<dbReference type="Pfam" id="PF00263">
    <property type="entry name" value="Secretin"/>
    <property type="match status" value="1"/>
</dbReference>
<keyword evidence="7" id="KW-0653">Protein transport</keyword>
<dbReference type="PANTHER" id="PTHR30332">
    <property type="entry name" value="PROBABLE GENERAL SECRETION PATHWAY PROTEIN D"/>
    <property type="match status" value="1"/>
</dbReference>
<sequence>MPDGERDDSEAPKGFIDTGRNRCMTKLTTNLMRALVLALLLPLMAMAQDSGEGTWRLNLKDADIRAFVTQVADITGYSFVVDPRVKGKVTVLSSAPMNKDEIYDLFLAVLQVHGFTAIPGEEVIKVIQQVDAKQNAEDLTRFEQTPSEQLVTRVIAVNNANALELVPILRPLVAKYGHLAGVAAANALIVSDHENNIRRIENIVRDLDSPAEYEVEVIQLDEAWVGDMVTLLQELAPDELGRAAGGESPSRKFSVTADERSNRLILRGDKNFRDKMRNLIRQLDQPSASGGTTKVVRLNHGDAKNLTEILEGVMGEVVREAEGEGGSGGNTRRRNSTGFSVFADEGLNALVLRGEPSMMQEAEMIISQLDVRRAQVMIEAAIVEISDQLGSDLGVQFAVGDEGGSSTPVIGSNFNNVGRSIGDVISAILSDSVITPAVGGITIGAGQRDRDGITWGVLLQALSTSAAANLLSTPSIITLDNQESEIIVGQNVPFRTGQQATAGDGLSNPFTTIERRDIGLTLKVTPSISDDGLVRLVVEQTTEDVADSVENASDIVTNKREIKTTVLADDGETIVLGGLINDNLRVNKSKVPLLGDIPILGKLFSSESETREKRNLLVFLRPTIMLDKAKTAEVTGEKYQGLWDINLGVREKLGLPDEKDPPPIESMFKGKQGMVEEDVDALDEAS</sequence>
<dbReference type="InterPro" id="IPR038591">
    <property type="entry name" value="NolW-like_sf"/>
</dbReference>
<evidence type="ECO:0000256" key="2">
    <source>
        <dbReference type="ARBA" id="ARBA00006980"/>
    </source>
</evidence>
<gene>
    <name evidence="15" type="ORF">SAMN04487962_104183</name>
</gene>
<evidence type="ECO:0000256" key="11">
    <source>
        <dbReference type="SAM" id="MobiDB-lite"/>
    </source>
</evidence>
<evidence type="ECO:0000259" key="12">
    <source>
        <dbReference type="Pfam" id="PF00263"/>
    </source>
</evidence>
<dbReference type="AlphaFoldDB" id="A0A1I0BWS4"/>
<feature type="region of interest" description="Disordered" evidence="11">
    <location>
        <begin position="654"/>
        <end position="686"/>
    </location>
</feature>
<dbReference type="GO" id="GO:0009279">
    <property type="term" value="C:cell outer membrane"/>
    <property type="evidence" value="ECO:0007669"/>
    <property type="project" value="UniProtKB-SubCell"/>
</dbReference>
<keyword evidence="16" id="KW-1185">Reference proteome</keyword>
<protein>
    <submittedName>
        <fullName evidence="15">General secretion pathway protein D</fullName>
    </submittedName>
</protein>
<evidence type="ECO:0000256" key="5">
    <source>
        <dbReference type="ARBA" id="ARBA00022692"/>
    </source>
</evidence>
<dbReference type="PROSITE" id="PS00875">
    <property type="entry name" value="T2SP_D"/>
    <property type="match status" value="1"/>
</dbReference>
<feature type="domain" description="Type II/III secretion system secretin-like" evidence="12">
    <location>
        <begin position="461"/>
        <end position="625"/>
    </location>
</feature>
<dbReference type="GO" id="GO:0015627">
    <property type="term" value="C:type II protein secretion system complex"/>
    <property type="evidence" value="ECO:0007669"/>
    <property type="project" value="InterPro"/>
</dbReference>